<keyword evidence="1" id="KW-0645">Protease</keyword>
<proteinExistence type="predicted"/>
<reference evidence="7" key="1">
    <citation type="submission" date="2020-11" db="EMBL/GenBank/DDBJ databases">
        <authorList>
            <person name="Tran Van P."/>
        </authorList>
    </citation>
    <scope>NUCLEOTIDE SEQUENCE</scope>
</reference>
<evidence type="ECO:0000256" key="3">
    <source>
        <dbReference type="ARBA" id="ARBA00022825"/>
    </source>
</evidence>
<name>A0A7R8ZUU4_9CRUS</name>
<evidence type="ECO:0000256" key="5">
    <source>
        <dbReference type="PROSITE-ProRule" id="PRU00124"/>
    </source>
</evidence>
<feature type="compositionally biased region" description="Basic and acidic residues" evidence="6">
    <location>
        <begin position="7"/>
        <end position="21"/>
    </location>
</feature>
<dbReference type="GO" id="GO:0004252">
    <property type="term" value="F:serine-type endopeptidase activity"/>
    <property type="evidence" value="ECO:0007669"/>
    <property type="project" value="InterPro"/>
</dbReference>
<feature type="region of interest" description="Disordered" evidence="6">
    <location>
        <begin position="1"/>
        <end position="21"/>
    </location>
</feature>
<organism evidence="7">
    <name type="scientific">Cyprideis torosa</name>
    <dbReference type="NCBI Taxonomy" id="163714"/>
    <lineage>
        <taxon>Eukaryota</taxon>
        <taxon>Metazoa</taxon>
        <taxon>Ecdysozoa</taxon>
        <taxon>Arthropoda</taxon>
        <taxon>Crustacea</taxon>
        <taxon>Oligostraca</taxon>
        <taxon>Ostracoda</taxon>
        <taxon>Podocopa</taxon>
        <taxon>Podocopida</taxon>
        <taxon>Cytherocopina</taxon>
        <taxon>Cytheroidea</taxon>
        <taxon>Cytherideidae</taxon>
        <taxon>Cyprideis</taxon>
    </lineage>
</organism>
<dbReference type="SMART" id="SM00020">
    <property type="entry name" value="Tryp_SPc"/>
    <property type="match status" value="1"/>
</dbReference>
<dbReference type="InterPro" id="IPR036772">
    <property type="entry name" value="SRCR-like_dom_sf"/>
</dbReference>
<dbReference type="SUPFAM" id="SSF57424">
    <property type="entry name" value="LDL receptor-like module"/>
    <property type="match status" value="5"/>
</dbReference>
<dbReference type="PRINTS" id="PR00261">
    <property type="entry name" value="LDLRECEPTOR"/>
</dbReference>
<feature type="disulfide bond" evidence="5">
    <location>
        <begin position="302"/>
        <end position="320"/>
    </location>
</feature>
<dbReference type="InterPro" id="IPR009003">
    <property type="entry name" value="Peptidase_S1_PA"/>
</dbReference>
<dbReference type="OrthoDB" id="9978656at2759"/>
<feature type="disulfide bond" evidence="5">
    <location>
        <begin position="184"/>
        <end position="202"/>
    </location>
</feature>
<keyword evidence="4 5" id="KW-1015">Disulfide bond</keyword>
<dbReference type="InterPro" id="IPR001254">
    <property type="entry name" value="Trypsin_dom"/>
</dbReference>
<dbReference type="CDD" id="cd00112">
    <property type="entry name" value="LDLa"/>
    <property type="match status" value="5"/>
</dbReference>
<evidence type="ECO:0000313" key="7">
    <source>
        <dbReference type="EMBL" id="CAD7232469.1"/>
    </source>
</evidence>
<protein>
    <submittedName>
        <fullName evidence="7">Uncharacterized protein</fullName>
    </submittedName>
</protein>
<dbReference type="SUPFAM" id="SSF56487">
    <property type="entry name" value="SRCR-like"/>
    <property type="match status" value="1"/>
</dbReference>
<accession>A0A7R8ZUU4</accession>
<dbReference type="SUPFAM" id="SSF50494">
    <property type="entry name" value="Trypsin-like serine proteases"/>
    <property type="match status" value="1"/>
</dbReference>
<dbReference type="Gene3D" id="2.40.10.10">
    <property type="entry name" value="Trypsin-like serine proteases"/>
    <property type="match status" value="2"/>
</dbReference>
<sequence length="693" mass="76325">MQSSSKPIERGPEEKLRPTGRKIDDTVVFDVAAVTNAANAVATAAKDLLDDTIQKGVQGFRNLIQRANHAQQDVQLQKILQKANDGFGFRVEPWGKVIHLSVKDHQKQSTTPSPRVDKKEVTQPLTPEDTERVCLPSEFQCAAAATKAQRCVPSNRVCDSVHDCSDGSDENGCQEIGCKGNFQCSDGMCLGPLLVCNGIRDCKDGSDELGCASQNCSSGFLCDGGSRCLDLKFVCDGKRTCLDGTDELGCKNVSCNNERLNRFQCRDGSCINRSYLCDGEKDCLHGEDEENCQACPSSQFRCPNGECIKSFRECDGIPHCPSGADEEGCIRIRGTDLRIKRSGRSFPVCWDHWSEKWSDEICRRMGRSKAIKTRSIEVNLTESSTSFRKLLLLHPNAPADPRTDLSKALFHRSHIQCPSSSLVQLECEDNVCGRWNDVDVDEKGVVSPGSNPWTSWPSVATLLHVASKQFCTASILSPMHVLSSRSCMQKWSLLKDDWFVLAGSGSKDPRSSQLRLLSEIKLAPRTKERNGLTAQDLVIATMNEPLEMRHDNVMPVCLPGETEKVADPYDLMCVTAVGGMNNGGAALSQTVKFRRIFVMDRETCNSTEHLNGQLRNSMLCAVGSKDEELCRGDLGASLSCWSTERRQWELLGVLSNPMLCGNSEQPSIYASVGSLRSWIQQSTGLDSIFNPLQ</sequence>
<comment type="caution">
    <text evidence="5">Lacks conserved residue(s) required for the propagation of feature annotation.</text>
</comment>
<dbReference type="EMBL" id="OB664701">
    <property type="protein sequence ID" value="CAD7232469.1"/>
    <property type="molecule type" value="Genomic_DNA"/>
</dbReference>
<dbReference type="InterPro" id="IPR043504">
    <property type="entry name" value="Peptidase_S1_PA_chymotrypsin"/>
</dbReference>
<dbReference type="PROSITE" id="PS50068">
    <property type="entry name" value="LDLRA_2"/>
    <property type="match status" value="5"/>
</dbReference>
<dbReference type="PROSITE" id="PS01209">
    <property type="entry name" value="LDLRA_1"/>
    <property type="match status" value="1"/>
</dbReference>
<keyword evidence="2" id="KW-0378">Hydrolase</keyword>
<dbReference type="Gene3D" id="4.10.400.10">
    <property type="entry name" value="Low-density Lipoprotein Receptor"/>
    <property type="match status" value="5"/>
</dbReference>
<feature type="disulfide bond" evidence="5">
    <location>
        <begin position="314"/>
        <end position="329"/>
    </location>
</feature>
<feature type="disulfide bond" evidence="5">
    <location>
        <begin position="277"/>
        <end position="292"/>
    </location>
</feature>
<dbReference type="InterPro" id="IPR023415">
    <property type="entry name" value="LDLR_class-A_CS"/>
</dbReference>
<feature type="region of interest" description="Disordered" evidence="6">
    <location>
        <begin position="102"/>
        <end position="123"/>
    </location>
</feature>
<dbReference type="InterPro" id="IPR002172">
    <property type="entry name" value="LDrepeatLR_classA_rpt"/>
</dbReference>
<evidence type="ECO:0000256" key="1">
    <source>
        <dbReference type="ARBA" id="ARBA00022670"/>
    </source>
</evidence>
<evidence type="ECO:0000256" key="6">
    <source>
        <dbReference type="SAM" id="MobiDB-lite"/>
    </source>
</evidence>
<keyword evidence="3" id="KW-0720">Serine protease</keyword>
<feature type="disulfide bond" evidence="5">
    <location>
        <begin position="235"/>
        <end position="250"/>
    </location>
</feature>
<dbReference type="Pfam" id="PF00057">
    <property type="entry name" value="Ldl_recept_a"/>
    <property type="match status" value="5"/>
</dbReference>
<dbReference type="InterPro" id="IPR036055">
    <property type="entry name" value="LDL_receptor-like_sf"/>
</dbReference>
<dbReference type="PANTHER" id="PTHR24252">
    <property type="entry name" value="ACROSIN-RELATED"/>
    <property type="match status" value="1"/>
</dbReference>
<dbReference type="PANTHER" id="PTHR24252:SF7">
    <property type="entry name" value="HYALIN"/>
    <property type="match status" value="1"/>
</dbReference>
<dbReference type="Pfam" id="PF00089">
    <property type="entry name" value="Trypsin"/>
    <property type="match status" value="1"/>
</dbReference>
<feature type="disulfide bond" evidence="5">
    <location>
        <begin position="196"/>
        <end position="211"/>
    </location>
</feature>
<dbReference type="SMART" id="SM00192">
    <property type="entry name" value="LDLa"/>
    <property type="match status" value="5"/>
</dbReference>
<feature type="disulfide bond" evidence="5">
    <location>
        <begin position="265"/>
        <end position="283"/>
    </location>
</feature>
<feature type="disulfide bond" evidence="5">
    <location>
        <begin position="158"/>
        <end position="173"/>
    </location>
</feature>
<feature type="disulfide bond" evidence="5">
    <location>
        <begin position="295"/>
        <end position="307"/>
    </location>
</feature>
<dbReference type="InterPro" id="IPR001190">
    <property type="entry name" value="SRCR"/>
</dbReference>
<dbReference type="AlphaFoldDB" id="A0A7R8ZUU4"/>
<dbReference type="GO" id="GO:0016020">
    <property type="term" value="C:membrane"/>
    <property type="evidence" value="ECO:0007669"/>
    <property type="project" value="InterPro"/>
</dbReference>
<dbReference type="Pfam" id="PF15494">
    <property type="entry name" value="SRCR_2"/>
    <property type="match status" value="1"/>
</dbReference>
<dbReference type="PROSITE" id="PS50240">
    <property type="entry name" value="TRYPSIN_DOM"/>
    <property type="match status" value="1"/>
</dbReference>
<gene>
    <name evidence="7" type="ORF">CTOB1V02_LOCUS10304</name>
</gene>
<evidence type="ECO:0000256" key="2">
    <source>
        <dbReference type="ARBA" id="ARBA00022801"/>
    </source>
</evidence>
<dbReference type="GO" id="GO:0006508">
    <property type="term" value="P:proteolysis"/>
    <property type="evidence" value="ECO:0007669"/>
    <property type="project" value="UniProtKB-KW"/>
</dbReference>
<evidence type="ECO:0000256" key="4">
    <source>
        <dbReference type="ARBA" id="ARBA00023157"/>
    </source>
</evidence>
<feature type="disulfide bond" evidence="5">
    <location>
        <begin position="216"/>
        <end position="228"/>
    </location>
</feature>